<dbReference type="SUPFAM" id="SSF142695">
    <property type="entry name" value="RibA-like"/>
    <property type="match status" value="1"/>
</dbReference>
<dbReference type="Proteomes" id="UP001360560">
    <property type="component" value="Unassembled WGS sequence"/>
</dbReference>
<feature type="domain" description="GTP cyclohydrolase II" evidence="10">
    <location>
        <begin position="220"/>
        <end position="349"/>
    </location>
</feature>
<dbReference type="PANTHER" id="PTHR21327:SF29">
    <property type="entry name" value="GTP CYCLOHYDROLASE-2"/>
    <property type="match status" value="1"/>
</dbReference>
<comment type="catalytic activity">
    <reaction evidence="8">
        <text>GTP + 4 H2O = 2,5-diamino-6-hydroxy-4-(5-phosphoribosylamino)-pyrimidine + formate + 2 phosphate + 3 H(+)</text>
        <dbReference type="Rhea" id="RHEA:23704"/>
        <dbReference type="ChEBI" id="CHEBI:15377"/>
        <dbReference type="ChEBI" id="CHEBI:15378"/>
        <dbReference type="ChEBI" id="CHEBI:15740"/>
        <dbReference type="ChEBI" id="CHEBI:37565"/>
        <dbReference type="ChEBI" id="CHEBI:43474"/>
        <dbReference type="ChEBI" id="CHEBI:58614"/>
        <dbReference type="EC" id="3.5.4.25"/>
    </reaction>
</comment>
<protein>
    <recommendedName>
        <fullName evidence="3">GTP cyclohydrolase II</fullName>
        <ecNumber evidence="3">3.5.4.25</ecNumber>
    </recommendedName>
</protein>
<comment type="pathway">
    <text evidence="1">Cofactor biosynthesis; riboflavin biosynthesis.</text>
</comment>
<dbReference type="GO" id="GO:0003935">
    <property type="term" value="F:GTP cyclohydrolase II activity"/>
    <property type="evidence" value="ECO:0007669"/>
    <property type="project" value="UniProtKB-EC"/>
</dbReference>
<dbReference type="NCBIfam" id="NF001591">
    <property type="entry name" value="PRK00393.1"/>
    <property type="match status" value="1"/>
</dbReference>
<comment type="caution">
    <text evidence="11">The sequence shown here is derived from an EMBL/GenBank/DDBJ whole genome shotgun (WGS) entry which is preliminary data.</text>
</comment>
<evidence type="ECO:0000256" key="9">
    <source>
        <dbReference type="SAM" id="MobiDB-lite"/>
    </source>
</evidence>
<evidence type="ECO:0000313" key="11">
    <source>
        <dbReference type="EMBL" id="GMM34714.1"/>
    </source>
</evidence>
<dbReference type="PANTHER" id="PTHR21327">
    <property type="entry name" value="GTP CYCLOHYDROLASE II-RELATED"/>
    <property type="match status" value="1"/>
</dbReference>
<dbReference type="GeneID" id="90072693"/>
<evidence type="ECO:0000256" key="2">
    <source>
        <dbReference type="ARBA" id="ARBA00008131"/>
    </source>
</evidence>
<keyword evidence="7" id="KW-0342">GTP-binding</keyword>
<evidence type="ECO:0000313" key="12">
    <source>
        <dbReference type="Proteomes" id="UP001360560"/>
    </source>
</evidence>
<feature type="compositionally biased region" description="Polar residues" evidence="9">
    <location>
        <begin position="1"/>
        <end position="16"/>
    </location>
</feature>
<dbReference type="InterPro" id="IPR032677">
    <property type="entry name" value="GTP_cyclohydro_II"/>
</dbReference>
<dbReference type="AlphaFoldDB" id="A0AAV5QJB8"/>
<evidence type="ECO:0000256" key="4">
    <source>
        <dbReference type="ARBA" id="ARBA00022619"/>
    </source>
</evidence>
<proteinExistence type="inferred from homology"/>
<keyword evidence="12" id="KW-1185">Reference proteome</keyword>
<organism evidence="11 12">
    <name type="scientific">Saccharomycopsis crataegensis</name>
    <dbReference type="NCBI Taxonomy" id="43959"/>
    <lineage>
        <taxon>Eukaryota</taxon>
        <taxon>Fungi</taxon>
        <taxon>Dikarya</taxon>
        <taxon>Ascomycota</taxon>
        <taxon>Saccharomycotina</taxon>
        <taxon>Saccharomycetes</taxon>
        <taxon>Saccharomycopsidaceae</taxon>
        <taxon>Saccharomycopsis</taxon>
    </lineage>
</organism>
<reference evidence="11 12" key="1">
    <citation type="journal article" date="2023" name="Elife">
        <title>Identification of key yeast species and microbe-microbe interactions impacting larval growth of Drosophila in the wild.</title>
        <authorList>
            <person name="Mure A."/>
            <person name="Sugiura Y."/>
            <person name="Maeda R."/>
            <person name="Honda K."/>
            <person name="Sakurai N."/>
            <person name="Takahashi Y."/>
            <person name="Watada M."/>
            <person name="Katoh T."/>
            <person name="Gotoh A."/>
            <person name="Gotoh Y."/>
            <person name="Taniguchi I."/>
            <person name="Nakamura K."/>
            <person name="Hayashi T."/>
            <person name="Katayama T."/>
            <person name="Uemura T."/>
            <person name="Hattori Y."/>
        </authorList>
    </citation>
    <scope>NUCLEOTIDE SEQUENCE [LARGE SCALE GENOMIC DNA]</scope>
    <source>
        <strain evidence="11 12">SC-9</strain>
    </source>
</reference>
<evidence type="ECO:0000256" key="6">
    <source>
        <dbReference type="ARBA" id="ARBA00022801"/>
    </source>
</evidence>
<gene>
    <name evidence="11" type="ORF">DASC09_020390</name>
</gene>
<evidence type="ECO:0000256" key="3">
    <source>
        <dbReference type="ARBA" id="ARBA00012762"/>
    </source>
</evidence>
<dbReference type="NCBIfam" id="TIGR00505">
    <property type="entry name" value="ribA"/>
    <property type="match status" value="1"/>
</dbReference>
<sequence length="393" mass="43534">MSSPNNIPSESQNIAQPTPLRKLSISINQNSTSTPPPKEDNNNTVNSAKDNTTTNTTNNMISAQPSYNKYLFENLSLVSPAVTPSPSTPKSIPVIPTNEFLNNNERNSLPDELPQVVCVARARIPTTNGQEIFLHLYSNNIDNKEHLAIVFGENVRSKTLFKKYPHETQSDRMTRGAYIGKLYPGRNTADKDPKTGEELHFDINGELIYDNQHSVCPESEESTLVRIHSECYTGETAWSARCDCGEQFDEAGRLMGKAGRGCIVYLRQEGRGIGLGEKLKAYNLQDLGADTVQANLLLRHPADARSFSLATAILADLNLTNIKLLTNNPDKIIAVEGKNRLIKVTERVPMVPLAWNGPHAHGIKSKEIDGYLRTKIEKMGHLLQKPINISNHS</sequence>
<keyword evidence="5" id="KW-0547">Nucleotide-binding</keyword>
<dbReference type="GO" id="GO:0009231">
    <property type="term" value="P:riboflavin biosynthetic process"/>
    <property type="evidence" value="ECO:0007669"/>
    <property type="project" value="UniProtKB-KW"/>
</dbReference>
<dbReference type="InterPro" id="IPR036144">
    <property type="entry name" value="RibA-like_sf"/>
</dbReference>
<dbReference type="Gene3D" id="3.40.50.10990">
    <property type="entry name" value="GTP cyclohydrolase II"/>
    <property type="match status" value="1"/>
</dbReference>
<evidence type="ECO:0000256" key="5">
    <source>
        <dbReference type="ARBA" id="ARBA00022741"/>
    </source>
</evidence>
<comment type="similarity">
    <text evidence="2">Belongs to the GTP cyclohydrolase II family.</text>
</comment>
<dbReference type="GO" id="GO:0005525">
    <property type="term" value="F:GTP binding"/>
    <property type="evidence" value="ECO:0007669"/>
    <property type="project" value="UniProtKB-KW"/>
</dbReference>
<evidence type="ECO:0000259" key="10">
    <source>
        <dbReference type="Pfam" id="PF00925"/>
    </source>
</evidence>
<dbReference type="EC" id="3.5.4.25" evidence="3"/>
<dbReference type="InterPro" id="IPR000926">
    <property type="entry name" value="RibA"/>
</dbReference>
<accession>A0AAV5QJB8</accession>
<name>A0AAV5QJB8_9ASCO</name>
<keyword evidence="4" id="KW-0686">Riboflavin biosynthesis</keyword>
<feature type="region of interest" description="Disordered" evidence="9">
    <location>
        <begin position="1"/>
        <end position="61"/>
    </location>
</feature>
<dbReference type="CDD" id="cd00641">
    <property type="entry name" value="GTP_cyclohydro2"/>
    <property type="match status" value="1"/>
</dbReference>
<evidence type="ECO:0000256" key="7">
    <source>
        <dbReference type="ARBA" id="ARBA00023134"/>
    </source>
</evidence>
<dbReference type="Pfam" id="PF00925">
    <property type="entry name" value="GTP_cyclohydro2"/>
    <property type="match status" value="1"/>
</dbReference>
<dbReference type="RefSeq" id="XP_064851714.1">
    <property type="nucleotide sequence ID" value="XM_064995642.1"/>
</dbReference>
<evidence type="ECO:0000256" key="8">
    <source>
        <dbReference type="ARBA" id="ARBA00049295"/>
    </source>
</evidence>
<evidence type="ECO:0000256" key="1">
    <source>
        <dbReference type="ARBA" id="ARBA00005104"/>
    </source>
</evidence>
<dbReference type="EMBL" id="BTFZ01000003">
    <property type="protein sequence ID" value="GMM34714.1"/>
    <property type="molecule type" value="Genomic_DNA"/>
</dbReference>
<keyword evidence="6" id="KW-0378">Hydrolase</keyword>